<evidence type="ECO:0000256" key="5">
    <source>
        <dbReference type="ARBA" id="ARBA00022725"/>
    </source>
</evidence>
<keyword evidence="8" id="KW-0675">Receptor</keyword>
<comment type="caution">
    <text evidence="11">The sequence shown here is derived from an EMBL/GenBank/DDBJ whole genome shotgun (WGS) entry which is preliminary data.</text>
</comment>
<keyword evidence="3" id="KW-0716">Sensory transduction</keyword>
<evidence type="ECO:0000256" key="10">
    <source>
        <dbReference type="SAM" id="Phobius"/>
    </source>
</evidence>
<evidence type="ECO:0000313" key="11">
    <source>
        <dbReference type="EMBL" id="KAG5319422.1"/>
    </source>
</evidence>
<proteinExistence type="predicted"/>
<keyword evidence="2" id="KW-1003">Cell membrane</keyword>
<dbReference type="PANTHER" id="PTHR21137">
    <property type="entry name" value="ODORANT RECEPTOR"/>
    <property type="match status" value="1"/>
</dbReference>
<evidence type="ECO:0000256" key="9">
    <source>
        <dbReference type="ARBA" id="ARBA00023224"/>
    </source>
</evidence>
<keyword evidence="4 10" id="KW-0812">Transmembrane</keyword>
<evidence type="ECO:0000256" key="6">
    <source>
        <dbReference type="ARBA" id="ARBA00022989"/>
    </source>
</evidence>
<feature type="transmembrane region" description="Helical" evidence="10">
    <location>
        <begin position="375"/>
        <end position="394"/>
    </location>
</feature>
<dbReference type="GO" id="GO:0007165">
    <property type="term" value="P:signal transduction"/>
    <property type="evidence" value="ECO:0007669"/>
    <property type="project" value="UniProtKB-KW"/>
</dbReference>
<feature type="transmembrane region" description="Helical" evidence="10">
    <location>
        <begin position="348"/>
        <end position="369"/>
    </location>
</feature>
<evidence type="ECO:0000256" key="7">
    <source>
        <dbReference type="ARBA" id="ARBA00023136"/>
    </source>
</evidence>
<keyword evidence="6 10" id="KW-1133">Transmembrane helix</keyword>
<protein>
    <submittedName>
        <fullName evidence="11">OR22B protein</fullName>
    </submittedName>
</protein>
<sequence length="827" mass="97177">MKLRIIMLENFLREYNVNRVFLSSLGLWPFQNKSIRNFLRTFFFLIEISYCPFEILLLYDHLDNPQMVFDASYQFMMSISFIGRQINEFWNHDKASFYNCNNMLNRFHVYCNQLRRLYEAIDQHWDIFTNDMEVQVMKNYSMLSRKFTKYYSSKILFWNIAVLMFNIMLILLLVPLTPILLDTVMPLNESRPRFFAIEVEFRVNKDDYFLPILCYTTVTILIGANVVMGVDAMHIACTAHACSLFAAIRLKSQIVHAIQYLHIYCGITIINTYKFRSFYRLSVKQIENLISKANNNKESNKCRYRMNMELDPLNEKLMYREYIICLKKHQLAIEFVNTLESSYQGISLLLLILLIGTISLIATRIIYVLDQAGEVIKFIFIFTACLITLMIVCYSGQRLMDESQSIFHRAYAAEWYKFSPRLKSLLIIILYRSNVPCGLKAGNMVPLSIATFAAVINTIALRFISLRFSTSEQELVMLANFLREYNVNRVFLSISGLWLFQNKNIKNSLRTVCLLMEISYYPFEILLLYDHWDDPQMVVDACYQFIFTTAFTARVLHNIWNQDKLQQLCIAIDKHWDIFTNDVEVRIMKDYVMLSRRFTIVFSMLLFFTVLIFVTIPLIPVLLDTVLPLNESRPRVFAIEVEFRVNKNDYFLIMFCYTTVVVIIGLNISIGVDTMHFTCTAHACSLFTLLNQKQWILIIVDSLSKFVDAYNYTSCDAAPEQKSPAEIFFERKFRIPFKPFTSVIFFLDSSSYLTTEEMKQHGVRSHLFVAEQPVIIKLFNEKPIEKPGTIDKLIGFTMAQVSFEEEYFMRDNQIWNRTPSSLDNHWI</sequence>
<feature type="non-terminal residue" evidence="11">
    <location>
        <position position="1"/>
    </location>
</feature>
<name>A0A836FHW8_9HYME</name>
<dbReference type="InterPro" id="IPR004117">
    <property type="entry name" value="7tm6_olfct_rcpt"/>
</dbReference>
<feature type="non-terminal residue" evidence="11">
    <location>
        <position position="827"/>
    </location>
</feature>
<dbReference type="Pfam" id="PF02949">
    <property type="entry name" value="7tm_6"/>
    <property type="match status" value="1"/>
</dbReference>
<evidence type="ECO:0000256" key="2">
    <source>
        <dbReference type="ARBA" id="ARBA00022475"/>
    </source>
</evidence>
<dbReference type="AlphaFoldDB" id="A0A836FHW8"/>
<dbReference type="Proteomes" id="UP000668214">
    <property type="component" value="Unassembled WGS sequence"/>
</dbReference>
<feature type="transmembrane region" description="Helical" evidence="10">
    <location>
        <begin position="155"/>
        <end position="181"/>
    </location>
</feature>
<keyword evidence="5" id="KW-0552">Olfaction</keyword>
<feature type="transmembrane region" description="Helical" evidence="10">
    <location>
        <begin position="208"/>
        <end position="228"/>
    </location>
</feature>
<dbReference type="EMBL" id="JAANIA010001745">
    <property type="protein sequence ID" value="KAG5319422.1"/>
    <property type="molecule type" value="Genomic_DNA"/>
</dbReference>
<organism evidence="11 12">
    <name type="scientific">Pseudoatta argentina</name>
    <dbReference type="NCBI Taxonomy" id="621737"/>
    <lineage>
        <taxon>Eukaryota</taxon>
        <taxon>Metazoa</taxon>
        <taxon>Ecdysozoa</taxon>
        <taxon>Arthropoda</taxon>
        <taxon>Hexapoda</taxon>
        <taxon>Insecta</taxon>
        <taxon>Pterygota</taxon>
        <taxon>Neoptera</taxon>
        <taxon>Endopterygota</taxon>
        <taxon>Hymenoptera</taxon>
        <taxon>Apocrita</taxon>
        <taxon>Aculeata</taxon>
        <taxon>Formicoidea</taxon>
        <taxon>Formicidae</taxon>
        <taxon>Myrmicinae</taxon>
        <taxon>Pseudoatta</taxon>
    </lineage>
</organism>
<feature type="transmembrane region" description="Helical" evidence="10">
    <location>
        <begin position="598"/>
        <end position="623"/>
    </location>
</feature>
<evidence type="ECO:0000256" key="4">
    <source>
        <dbReference type="ARBA" id="ARBA00022692"/>
    </source>
</evidence>
<evidence type="ECO:0000256" key="8">
    <source>
        <dbReference type="ARBA" id="ARBA00023170"/>
    </source>
</evidence>
<evidence type="ECO:0000256" key="1">
    <source>
        <dbReference type="ARBA" id="ARBA00004651"/>
    </source>
</evidence>
<dbReference type="GO" id="GO:0005549">
    <property type="term" value="F:odorant binding"/>
    <property type="evidence" value="ECO:0007669"/>
    <property type="project" value="InterPro"/>
</dbReference>
<evidence type="ECO:0000256" key="3">
    <source>
        <dbReference type="ARBA" id="ARBA00022606"/>
    </source>
</evidence>
<gene>
    <name evidence="11" type="primary">Or22b_1</name>
    <name evidence="11" type="ORF">G6Z78_0008952</name>
</gene>
<comment type="subcellular location">
    <subcellularLocation>
        <location evidence="1">Cell membrane</location>
        <topology evidence="1">Multi-pass membrane protein</topology>
    </subcellularLocation>
</comment>
<dbReference type="GO" id="GO:0004984">
    <property type="term" value="F:olfactory receptor activity"/>
    <property type="evidence" value="ECO:0007669"/>
    <property type="project" value="InterPro"/>
</dbReference>
<feature type="transmembrane region" description="Helical" evidence="10">
    <location>
        <begin position="444"/>
        <end position="464"/>
    </location>
</feature>
<keyword evidence="12" id="KW-1185">Reference proteome</keyword>
<keyword evidence="7 10" id="KW-0472">Membrane</keyword>
<evidence type="ECO:0000313" key="12">
    <source>
        <dbReference type="Proteomes" id="UP000668214"/>
    </source>
</evidence>
<dbReference type="PANTHER" id="PTHR21137:SF35">
    <property type="entry name" value="ODORANT RECEPTOR 19A-RELATED"/>
    <property type="match status" value="1"/>
</dbReference>
<reference evidence="11" key="1">
    <citation type="submission" date="2020-02" db="EMBL/GenBank/DDBJ databases">
        <title>Relaxed selection underlies rapid genomic changes in the transitions from sociality to social parasitism in ants.</title>
        <authorList>
            <person name="Bi X."/>
        </authorList>
    </citation>
    <scope>NUCLEOTIDE SEQUENCE</scope>
    <source>
        <strain evidence="11">BGI-DK2014c</strain>
        <tissue evidence="11">Whole body</tissue>
    </source>
</reference>
<accession>A0A836FHW8</accession>
<dbReference type="GO" id="GO:0005886">
    <property type="term" value="C:plasma membrane"/>
    <property type="evidence" value="ECO:0007669"/>
    <property type="project" value="UniProtKB-SubCell"/>
</dbReference>
<keyword evidence="9" id="KW-0807">Transducer</keyword>
<feature type="transmembrane region" description="Helical" evidence="10">
    <location>
        <begin position="650"/>
        <end position="668"/>
    </location>
</feature>